<feature type="region of interest" description="Disordered" evidence="10">
    <location>
        <begin position="53"/>
        <end position="80"/>
    </location>
</feature>
<keyword evidence="5" id="KW-0805">Transcription regulation</keyword>
<dbReference type="GO" id="GO:0005634">
    <property type="term" value="C:nucleus"/>
    <property type="evidence" value="ECO:0007669"/>
    <property type="project" value="UniProtKB-SubCell"/>
</dbReference>
<evidence type="ECO:0000256" key="10">
    <source>
        <dbReference type="SAM" id="MobiDB-lite"/>
    </source>
</evidence>
<dbReference type="InterPro" id="IPR004333">
    <property type="entry name" value="SBP_dom"/>
</dbReference>
<keyword evidence="3 9" id="KW-0863">Zinc-finger</keyword>
<evidence type="ECO:0000256" key="7">
    <source>
        <dbReference type="ARBA" id="ARBA00023163"/>
    </source>
</evidence>
<dbReference type="GO" id="GO:0003677">
    <property type="term" value="F:DNA binding"/>
    <property type="evidence" value="ECO:0007669"/>
    <property type="project" value="UniProtKB-KW"/>
</dbReference>
<dbReference type="PANTHER" id="PTHR31251:SF208">
    <property type="entry name" value="SQUAMOSA PROMOTER-BINDING-LIKE PROTEIN 18"/>
    <property type="match status" value="1"/>
</dbReference>
<evidence type="ECO:0000256" key="3">
    <source>
        <dbReference type="ARBA" id="ARBA00022771"/>
    </source>
</evidence>
<evidence type="ECO:0000256" key="9">
    <source>
        <dbReference type="PROSITE-ProRule" id="PRU00470"/>
    </source>
</evidence>
<dbReference type="SUPFAM" id="SSF103612">
    <property type="entry name" value="SBT domain"/>
    <property type="match status" value="1"/>
</dbReference>
<keyword evidence="8" id="KW-0539">Nucleus</keyword>
<reference evidence="12" key="1">
    <citation type="submission" date="2018-02" db="EMBL/GenBank/DDBJ databases">
        <title>Rhizophora mucronata_Transcriptome.</title>
        <authorList>
            <person name="Meera S.P."/>
            <person name="Sreeshan A."/>
            <person name="Augustine A."/>
        </authorList>
    </citation>
    <scope>NUCLEOTIDE SEQUENCE</scope>
    <source>
        <tissue evidence="12">Leaf</tissue>
    </source>
</reference>
<feature type="compositionally biased region" description="Polar residues" evidence="10">
    <location>
        <begin position="54"/>
        <end position="73"/>
    </location>
</feature>
<feature type="compositionally biased region" description="Basic and acidic residues" evidence="10">
    <location>
        <begin position="145"/>
        <end position="157"/>
    </location>
</feature>
<evidence type="ECO:0000256" key="6">
    <source>
        <dbReference type="ARBA" id="ARBA00023125"/>
    </source>
</evidence>
<dbReference type="PANTHER" id="PTHR31251">
    <property type="entry name" value="SQUAMOSA PROMOTER-BINDING-LIKE PROTEIN 4"/>
    <property type="match status" value="1"/>
</dbReference>
<organism evidence="12">
    <name type="scientific">Rhizophora mucronata</name>
    <name type="common">Asiatic mangrove</name>
    <dbReference type="NCBI Taxonomy" id="61149"/>
    <lineage>
        <taxon>Eukaryota</taxon>
        <taxon>Viridiplantae</taxon>
        <taxon>Streptophyta</taxon>
        <taxon>Embryophyta</taxon>
        <taxon>Tracheophyta</taxon>
        <taxon>Spermatophyta</taxon>
        <taxon>Magnoliopsida</taxon>
        <taxon>eudicotyledons</taxon>
        <taxon>Gunneridae</taxon>
        <taxon>Pentapetalae</taxon>
        <taxon>rosids</taxon>
        <taxon>fabids</taxon>
        <taxon>Malpighiales</taxon>
        <taxon>Rhizophoraceae</taxon>
        <taxon>Rhizophora</taxon>
    </lineage>
</organism>
<protein>
    <recommendedName>
        <fullName evidence="11">SBP-type domain-containing protein</fullName>
    </recommendedName>
</protein>
<dbReference type="AlphaFoldDB" id="A0A2P2IPI5"/>
<name>A0A2P2IPI5_RHIMU</name>
<keyword evidence="2" id="KW-0479">Metal-binding</keyword>
<evidence type="ECO:0000256" key="4">
    <source>
        <dbReference type="ARBA" id="ARBA00022833"/>
    </source>
</evidence>
<keyword evidence="7" id="KW-0804">Transcription</keyword>
<accession>A0A2P2IPI5</accession>
<proteinExistence type="predicted"/>
<keyword evidence="6" id="KW-0238">DNA-binding</keyword>
<dbReference type="FunFam" id="4.10.1100.10:FF:000001">
    <property type="entry name" value="Squamosa promoter-binding-like protein 14"/>
    <property type="match status" value="1"/>
</dbReference>
<dbReference type="EMBL" id="GGEC01002651">
    <property type="protein sequence ID" value="MBW83134.1"/>
    <property type="molecule type" value="Transcribed_RNA"/>
</dbReference>
<keyword evidence="4" id="KW-0862">Zinc</keyword>
<evidence type="ECO:0000256" key="8">
    <source>
        <dbReference type="ARBA" id="ARBA00023242"/>
    </source>
</evidence>
<comment type="subcellular location">
    <subcellularLocation>
        <location evidence="1">Nucleus</location>
    </subcellularLocation>
</comment>
<sequence>MDWNSKTSCWDLTGFEQDVIPKMESFDGPTIFQDYRTRSDFSVDLRLGEVGNSGDESLSKWQGASKMESSPSVSAKKARGANNGTQAVSCLVDGCNADLSLCRDYHRRHKVCESHSKSPQVTIGGQKQRFCQQCSRFHSPEEFDEGKRSCRKRLDGHNRRRRKPRPDPLSHSRSFFSYHQGTQLSPFSGAHLYPSTNVVNPTWPEFANTEAEAMHYNLHQATELPNRPSLFLGSYPSSYKGGRKQFTFLEGDNSMAMAPTNQTTAEASVCQPLLATIASSEHNGSNGVFQNKLTTQVCDADCALSLLSSMQMQTPGNHMMQPNSIPSVCLHAKSLEPMDSVLVSDSKDDAAADGHSHCSGMLHLQPGAGGSCGNKVSPSLPFQWD</sequence>
<evidence type="ECO:0000313" key="12">
    <source>
        <dbReference type="EMBL" id="MBW83134.1"/>
    </source>
</evidence>
<dbReference type="PROSITE" id="PS51141">
    <property type="entry name" value="ZF_SBP"/>
    <property type="match status" value="1"/>
</dbReference>
<feature type="region of interest" description="Disordered" evidence="10">
    <location>
        <begin position="145"/>
        <end position="174"/>
    </location>
</feature>
<dbReference type="InterPro" id="IPR036893">
    <property type="entry name" value="SBP_sf"/>
</dbReference>
<dbReference type="Pfam" id="PF03110">
    <property type="entry name" value="SBP"/>
    <property type="match status" value="1"/>
</dbReference>
<evidence type="ECO:0000256" key="5">
    <source>
        <dbReference type="ARBA" id="ARBA00023015"/>
    </source>
</evidence>
<dbReference type="Gene3D" id="4.10.1100.10">
    <property type="entry name" value="Transcription factor, SBP-box domain"/>
    <property type="match status" value="1"/>
</dbReference>
<feature type="domain" description="SBP-type" evidence="11">
    <location>
        <begin position="87"/>
        <end position="164"/>
    </location>
</feature>
<evidence type="ECO:0000259" key="11">
    <source>
        <dbReference type="PROSITE" id="PS51141"/>
    </source>
</evidence>
<dbReference type="InterPro" id="IPR044817">
    <property type="entry name" value="SBP-like"/>
</dbReference>
<evidence type="ECO:0000256" key="2">
    <source>
        <dbReference type="ARBA" id="ARBA00022723"/>
    </source>
</evidence>
<evidence type="ECO:0000256" key="1">
    <source>
        <dbReference type="ARBA" id="ARBA00004123"/>
    </source>
</evidence>
<dbReference type="GO" id="GO:0008270">
    <property type="term" value="F:zinc ion binding"/>
    <property type="evidence" value="ECO:0007669"/>
    <property type="project" value="UniProtKB-KW"/>
</dbReference>